<dbReference type="Proteomes" id="UP000676428">
    <property type="component" value="Chromosome"/>
</dbReference>
<protein>
    <recommendedName>
        <fullName evidence="3">HPr kinase</fullName>
    </recommendedName>
</protein>
<dbReference type="SUPFAM" id="SSF53795">
    <property type="entry name" value="PEP carboxykinase-like"/>
    <property type="match status" value="1"/>
</dbReference>
<organism evidence="1 2">
    <name type="scientific">Shewanella dokdonensis</name>
    <dbReference type="NCBI Taxonomy" id="712036"/>
    <lineage>
        <taxon>Bacteria</taxon>
        <taxon>Pseudomonadati</taxon>
        <taxon>Pseudomonadota</taxon>
        <taxon>Gammaproteobacteria</taxon>
        <taxon>Alteromonadales</taxon>
        <taxon>Shewanellaceae</taxon>
        <taxon>Shewanella</taxon>
    </lineage>
</organism>
<accession>A0ABX8DFU6</accession>
<dbReference type="Gene3D" id="3.40.50.300">
    <property type="entry name" value="P-loop containing nucleotide triphosphate hydrolases"/>
    <property type="match status" value="1"/>
</dbReference>
<evidence type="ECO:0000313" key="1">
    <source>
        <dbReference type="EMBL" id="QVK23612.1"/>
    </source>
</evidence>
<dbReference type="EMBL" id="CP074572">
    <property type="protein sequence ID" value="QVK23612.1"/>
    <property type="molecule type" value="Genomic_DNA"/>
</dbReference>
<name>A0ABX8DFU6_9GAMM</name>
<gene>
    <name evidence="1" type="ORF">KHX94_02445</name>
</gene>
<proteinExistence type="predicted"/>
<evidence type="ECO:0008006" key="3">
    <source>
        <dbReference type="Google" id="ProtNLM"/>
    </source>
</evidence>
<reference evidence="1 2" key="1">
    <citation type="journal article" date="2012" name="Int. J. Syst. Evol. Microbiol.">
        <title>Shewanella dokdonensis sp. nov., isolated from seawater.</title>
        <authorList>
            <person name="Sung H.R."/>
            <person name="Yoon J.H."/>
            <person name="Ghim S.Y."/>
        </authorList>
    </citation>
    <scope>NUCLEOTIDE SEQUENCE [LARGE SCALE GENOMIC DNA]</scope>
    <source>
        <strain evidence="1 2">DSM 23626</strain>
    </source>
</reference>
<dbReference type="InterPro" id="IPR027417">
    <property type="entry name" value="P-loop_NTPase"/>
</dbReference>
<evidence type="ECO:0000313" key="2">
    <source>
        <dbReference type="Proteomes" id="UP000676428"/>
    </source>
</evidence>
<sequence>MYYSAYQLTIASELPLPELVPVNGTQTDVTIRFDNVAKNGLADGEQLGPFLWAAPNTLWLQVPNVARFLVRNGNEIIIDPADGIDDDSIRVFLLGSAFGALLFQRGLLVIHGNAVRIGDECLICVGPSGAGKSTLAAAFMQRGFDVLADDVVPVNDAGLALPGFPRIKLWQDAAEQFEIVTDDLRRIRPEMNKFNLPVNGVVQQALPIRWIYILGSDHIDEITFEAINGMAKFMPLQNNTYRAKFLHGMQLKPQHLSMCGKLASKIRLSRLTRPKLGFTANAMVDAILKDIEVNP</sequence>
<keyword evidence="2" id="KW-1185">Reference proteome</keyword>
<dbReference type="RefSeq" id="WP_213682232.1">
    <property type="nucleotide sequence ID" value="NZ_CP074572.1"/>
</dbReference>